<keyword evidence="5 9" id="KW-1133">Transmembrane helix</keyword>
<dbReference type="Pfam" id="PF00672">
    <property type="entry name" value="HAMP"/>
    <property type="match status" value="1"/>
</dbReference>
<dbReference type="CDD" id="cd11386">
    <property type="entry name" value="MCP_signal"/>
    <property type="match status" value="1"/>
</dbReference>
<organism evidence="12 13">
    <name type="scientific">Devosia lucknowensis</name>
    <dbReference type="NCBI Taxonomy" id="1096929"/>
    <lineage>
        <taxon>Bacteria</taxon>
        <taxon>Pseudomonadati</taxon>
        <taxon>Pseudomonadota</taxon>
        <taxon>Alphaproteobacteria</taxon>
        <taxon>Hyphomicrobiales</taxon>
        <taxon>Devosiaceae</taxon>
        <taxon>Devosia</taxon>
    </lineage>
</organism>
<dbReference type="InterPro" id="IPR004090">
    <property type="entry name" value="Chemotax_Me-accpt_rcpt"/>
</dbReference>
<dbReference type="InterPro" id="IPR033479">
    <property type="entry name" value="dCache_1"/>
</dbReference>
<evidence type="ECO:0000256" key="7">
    <source>
        <dbReference type="ARBA" id="ARBA00029447"/>
    </source>
</evidence>
<evidence type="ECO:0000256" key="9">
    <source>
        <dbReference type="SAM" id="Phobius"/>
    </source>
</evidence>
<dbReference type="GO" id="GO:0006935">
    <property type="term" value="P:chemotaxis"/>
    <property type="evidence" value="ECO:0007669"/>
    <property type="project" value="InterPro"/>
</dbReference>
<accession>A0A1Y6G807</accession>
<evidence type="ECO:0000256" key="2">
    <source>
        <dbReference type="ARBA" id="ARBA00022475"/>
    </source>
</evidence>
<sequence length="854" mass="90118">MDAAGFGETHFMKIIPQLKIAQKLPLALVGSALVVSAGVGIASYLIGLGTVQEQRNQSMQAALTTASSLVTDYFSSAEVDLRLFVQRSDTVTAMKNLTRSLDELRMGLKERAAPQLQAAYVTENPDPENRASVDSVGAKGATYDAPHKRFHPGFRTLMQERGYSDVMLVSAAGDVVYTVAKNMDFVSNVMTDTTAAASGLGLAFAAAKDLPDGQAAFVDFSQYAPAGSAESFMAMPVYDKDENTGVMVLAISPEALSARVSSLSGLGLTGEVVVVGEDGLLRTESPRTEAADVLTTTLTSPVIAGAFADEGGEGISTDYRGAPMVVRAQPVSVHDVTWAVAAVQPENEAYAAVVEMRNMTILVGSILLAIAAVIGFFFARSISKPISRLTDTMDTLASGDLAVDVKGARRADEIGAMARAVEVFRENALKVNEMTEAEAARIIANQAERAAMMQDLQRAFGQVVDAAIAGDFSRRVETEFPDDELNTLARSVNGLVETVDRGVTETGSVLAALANTDLTHRMEGNYKGAFARLKADTNAVADKLTDIVGQLRDTSRTLKTATGEILSGANDLSERTTRQAATIEETSATMEQLATTVLQNADRANEASTVATTVTRTAEEGGQVMSRATGAMERITQSSAKISNIIGLIDDIAFQTNLLALNASVEAARAGEAGKGFAVVAVEVRRLAQSAAQASSDVKALIEQSADEVKGGSKLVADAASRLEQILSSARSSSELMNNIARESREQASAIDEVNTAVRTMDEMTQHNAALVEEMNASIEQTEAQATQLDRIVDIFALEKRAQSSSAVHKPAANAGPVQAIAQGARGLQAKLGSAARSYLSKGNAAVDSDWSEF</sequence>
<protein>
    <submittedName>
        <fullName evidence="12">Methyl-accepting chemotaxis protein</fullName>
    </submittedName>
</protein>
<dbReference type="EMBL" id="FXWK01000002">
    <property type="protein sequence ID" value="SMQ86236.1"/>
    <property type="molecule type" value="Genomic_DNA"/>
</dbReference>
<dbReference type="PANTHER" id="PTHR43531:SF14">
    <property type="entry name" value="METHYL-ACCEPTING CHEMOTAXIS PROTEIN I-RELATED"/>
    <property type="match status" value="1"/>
</dbReference>
<dbReference type="SMART" id="SM00283">
    <property type="entry name" value="MA"/>
    <property type="match status" value="1"/>
</dbReference>
<evidence type="ECO:0000256" key="3">
    <source>
        <dbReference type="ARBA" id="ARBA00022481"/>
    </source>
</evidence>
<dbReference type="SUPFAM" id="SSF158472">
    <property type="entry name" value="HAMP domain-like"/>
    <property type="match status" value="1"/>
</dbReference>
<dbReference type="GO" id="GO:0007165">
    <property type="term" value="P:signal transduction"/>
    <property type="evidence" value="ECO:0007669"/>
    <property type="project" value="UniProtKB-KW"/>
</dbReference>
<dbReference type="InterPro" id="IPR051310">
    <property type="entry name" value="MCP_chemotaxis"/>
</dbReference>
<dbReference type="GO" id="GO:0005886">
    <property type="term" value="C:plasma membrane"/>
    <property type="evidence" value="ECO:0007669"/>
    <property type="project" value="UniProtKB-SubCell"/>
</dbReference>
<dbReference type="InterPro" id="IPR003660">
    <property type="entry name" value="HAMP_dom"/>
</dbReference>
<evidence type="ECO:0000259" key="10">
    <source>
        <dbReference type="PROSITE" id="PS50111"/>
    </source>
</evidence>
<keyword evidence="4 9" id="KW-0812">Transmembrane</keyword>
<dbReference type="PANTHER" id="PTHR43531">
    <property type="entry name" value="PROTEIN ICFG"/>
    <property type="match status" value="1"/>
</dbReference>
<comment type="similarity">
    <text evidence="7">Belongs to the methyl-accepting chemotaxis (MCP) protein family.</text>
</comment>
<evidence type="ECO:0000259" key="11">
    <source>
        <dbReference type="PROSITE" id="PS50885"/>
    </source>
</evidence>
<feature type="domain" description="Methyl-accepting transducer" evidence="10">
    <location>
        <begin position="554"/>
        <end position="783"/>
    </location>
</feature>
<dbReference type="Pfam" id="PF18947">
    <property type="entry name" value="HAMP_2"/>
    <property type="match status" value="1"/>
</dbReference>
<keyword evidence="6 9" id="KW-0472">Membrane</keyword>
<keyword evidence="3" id="KW-0488">Methylation</keyword>
<proteinExistence type="inferred from homology"/>
<gene>
    <name evidence="12" type="ORF">SAMN06295905_3540</name>
</gene>
<evidence type="ECO:0000256" key="8">
    <source>
        <dbReference type="PROSITE-ProRule" id="PRU00284"/>
    </source>
</evidence>
<dbReference type="FunFam" id="1.10.287.950:FF:000001">
    <property type="entry name" value="Methyl-accepting chemotaxis sensory transducer"/>
    <property type="match status" value="1"/>
</dbReference>
<evidence type="ECO:0000313" key="13">
    <source>
        <dbReference type="Proteomes" id="UP000194474"/>
    </source>
</evidence>
<dbReference type="SUPFAM" id="SSF58104">
    <property type="entry name" value="Methyl-accepting chemotaxis protein (MCP) signaling domain"/>
    <property type="match status" value="1"/>
</dbReference>
<evidence type="ECO:0000256" key="6">
    <source>
        <dbReference type="ARBA" id="ARBA00023136"/>
    </source>
</evidence>
<dbReference type="OrthoDB" id="8320983at2"/>
<evidence type="ECO:0000256" key="4">
    <source>
        <dbReference type="ARBA" id="ARBA00022692"/>
    </source>
</evidence>
<feature type="transmembrane region" description="Helical" evidence="9">
    <location>
        <begin position="359"/>
        <end position="379"/>
    </location>
</feature>
<dbReference type="Gene3D" id="3.30.450.20">
    <property type="entry name" value="PAS domain"/>
    <property type="match status" value="1"/>
</dbReference>
<keyword evidence="2" id="KW-1003">Cell membrane</keyword>
<feature type="domain" description="HAMP" evidence="11">
    <location>
        <begin position="458"/>
        <end position="504"/>
    </location>
</feature>
<evidence type="ECO:0000256" key="5">
    <source>
        <dbReference type="ARBA" id="ARBA00022989"/>
    </source>
</evidence>
<dbReference type="GO" id="GO:0004888">
    <property type="term" value="F:transmembrane signaling receptor activity"/>
    <property type="evidence" value="ECO:0007669"/>
    <property type="project" value="InterPro"/>
</dbReference>
<evidence type="ECO:0000313" key="12">
    <source>
        <dbReference type="EMBL" id="SMQ86236.1"/>
    </source>
</evidence>
<comment type="subcellular location">
    <subcellularLocation>
        <location evidence="1">Cell membrane</location>
        <topology evidence="1">Multi-pass membrane protein</topology>
    </subcellularLocation>
</comment>
<feature type="domain" description="HAMP" evidence="11">
    <location>
        <begin position="509"/>
        <end position="549"/>
    </location>
</feature>
<dbReference type="Pfam" id="PF02743">
    <property type="entry name" value="dCache_1"/>
    <property type="match status" value="1"/>
</dbReference>
<dbReference type="PRINTS" id="PR00260">
    <property type="entry name" value="CHEMTRNSDUCR"/>
</dbReference>
<dbReference type="Gene3D" id="1.10.287.950">
    <property type="entry name" value="Methyl-accepting chemotaxis protein"/>
    <property type="match status" value="1"/>
</dbReference>
<dbReference type="PROSITE" id="PS50111">
    <property type="entry name" value="CHEMOTAXIS_TRANSDUC_2"/>
    <property type="match status" value="1"/>
</dbReference>
<name>A0A1Y6G807_9HYPH</name>
<dbReference type="CDD" id="cd06225">
    <property type="entry name" value="HAMP"/>
    <property type="match status" value="1"/>
</dbReference>
<feature type="domain" description="HAMP" evidence="11">
    <location>
        <begin position="380"/>
        <end position="433"/>
    </location>
</feature>
<keyword evidence="8" id="KW-0807">Transducer</keyword>
<dbReference type="InterPro" id="IPR004089">
    <property type="entry name" value="MCPsignal_dom"/>
</dbReference>
<dbReference type="Gene3D" id="1.10.8.500">
    <property type="entry name" value="HAMP domain in histidine kinase"/>
    <property type="match status" value="1"/>
</dbReference>
<keyword evidence="13" id="KW-1185">Reference proteome</keyword>
<dbReference type="Proteomes" id="UP000194474">
    <property type="component" value="Unassembled WGS sequence"/>
</dbReference>
<dbReference type="Pfam" id="PF00015">
    <property type="entry name" value="MCPsignal"/>
    <property type="match status" value="1"/>
</dbReference>
<dbReference type="SMART" id="SM00304">
    <property type="entry name" value="HAMP"/>
    <property type="match status" value="2"/>
</dbReference>
<evidence type="ECO:0000256" key="1">
    <source>
        <dbReference type="ARBA" id="ARBA00004651"/>
    </source>
</evidence>
<feature type="transmembrane region" description="Helical" evidence="9">
    <location>
        <begin position="26"/>
        <end position="51"/>
    </location>
</feature>
<dbReference type="AlphaFoldDB" id="A0A1Y6G807"/>
<dbReference type="PROSITE" id="PS50885">
    <property type="entry name" value="HAMP"/>
    <property type="match status" value="3"/>
</dbReference>
<reference evidence="13" key="1">
    <citation type="submission" date="2017-04" db="EMBL/GenBank/DDBJ databases">
        <authorList>
            <person name="Varghese N."/>
            <person name="Submissions S."/>
        </authorList>
    </citation>
    <scope>NUCLEOTIDE SEQUENCE [LARGE SCALE GENOMIC DNA]</scope>
</reference>